<keyword evidence="2" id="KW-1185">Reference proteome</keyword>
<evidence type="ECO:0000313" key="2">
    <source>
        <dbReference type="Proteomes" id="UP000325122"/>
    </source>
</evidence>
<organism evidence="1 2">
    <name type="scientific">Alkalicaulis satelles</name>
    <dbReference type="NCBI Taxonomy" id="2609175"/>
    <lineage>
        <taxon>Bacteria</taxon>
        <taxon>Pseudomonadati</taxon>
        <taxon>Pseudomonadota</taxon>
        <taxon>Alphaproteobacteria</taxon>
        <taxon>Maricaulales</taxon>
        <taxon>Maricaulaceae</taxon>
        <taxon>Alkalicaulis</taxon>
    </lineage>
</organism>
<evidence type="ECO:0000313" key="1">
    <source>
        <dbReference type="EMBL" id="KAA5801604.1"/>
    </source>
</evidence>
<proteinExistence type="predicted"/>
<reference evidence="1 2" key="1">
    <citation type="submission" date="2019-09" db="EMBL/GenBank/DDBJ databases">
        <authorList>
            <person name="Kevbrin V."/>
            <person name="Grouzdev D.S."/>
        </authorList>
    </citation>
    <scope>NUCLEOTIDE SEQUENCE [LARGE SCALE GENOMIC DNA]</scope>
    <source>
        <strain evidence="1 2">G-192</strain>
    </source>
</reference>
<name>A0A5M6ZCH8_9PROT</name>
<sequence>MHDEVMQLLKCHLASVDHVDVGRYQFVNLEPVREAAGALWPQLRERAFLASRTIIERRIAEDDLIIPCATGYLVIFKALTGGPAHRLTTKIRTELETFFLGDKELADLKVAASSEKLSLSEFEEALARSQAETEPEPVRTAQGPQQAKDVLGIDMLDYMPVWDARKEAVGGFMLRARRLNKDSRSWLVNGDILRGARKPETRLALDVMVLERAVRSLESLISAGSRCALIIPAGYDSLSQPRLRSDYVTRLSTLAPALRAMIWVRLDGAPADAPLAALAETGRIIAQHAGKLFIHARSDALSLAPYAEMSPALIGTDFPTGSEAAIRTDLERFIALARRAGLETYLDNLNSWEEVRLAARSSARLLSGPSIGVFREPRAPYHLSRAGLLARAA</sequence>
<accession>A0A5M6ZCH8</accession>
<dbReference type="EMBL" id="VWOJ01000004">
    <property type="protein sequence ID" value="KAA5801604.1"/>
    <property type="molecule type" value="Genomic_DNA"/>
</dbReference>
<dbReference type="RefSeq" id="WP_150023792.1">
    <property type="nucleotide sequence ID" value="NZ_VWOJ01000004.1"/>
</dbReference>
<comment type="caution">
    <text evidence="1">The sequence shown here is derived from an EMBL/GenBank/DDBJ whole genome shotgun (WGS) entry which is preliminary data.</text>
</comment>
<dbReference type="AlphaFoldDB" id="A0A5M6ZCH8"/>
<gene>
    <name evidence="1" type="ORF">F1654_11955</name>
</gene>
<dbReference type="Proteomes" id="UP000325122">
    <property type="component" value="Unassembled WGS sequence"/>
</dbReference>
<protein>
    <submittedName>
        <fullName evidence="1">Uncharacterized protein</fullName>
    </submittedName>
</protein>